<dbReference type="PATRIC" id="fig|81857.3.peg.1556"/>
<evidence type="ECO:0000259" key="3">
    <source>
        <dbReference type="Pfam" id="PF08279"/>
    </source>
</evidence>
<accession>A0A0R2FIK4</accession>
<dbReference type="RefSeq" id="WP_057770238.1">
    <property type="nucleotide sequence ID" value="NZ_JQAT01000004.1"/>
</dbReference>
<keyword evidence="6" id="KW-1185">Reference proteome</keyword>
<reference evidence="6 7" key="1">
    <citation type="journal article" date="2015" name="Genome Announc.">
        <title>Expanding the biotechnology potential of lactobacilli through comparative genomics of 213 strains and associated genera.</title>
        <authorList>
            <person name="Sun Z."/>
            <person name="Harris H.M."/>
            <person name="McCann A."/>
            <person name="Guo C."/>
            <person name="Argimon S."/>
            <person name="Zhang W."/>
            <person name="Yang X."/>
            <person name="Jeffery I.B."/>
            <person name="Cooney J.C."/>
            <person name="Kagawa T.F."/>
            <person name="Liu W."/>
            <person name="Song Y."/>
            <person name="Salvetti E."/>
            <person name="Wrobel A."/>
            <person name="Rasinkangas P."/>
            <person name="Parkhill J."/>
            <person name="Rea M.C."/>
            <person name="O'Sullivan O."/>
            <person name="Ritari J."/>
            <person name="Douillard F.P."/>
            <person name="Paul Ross R."/>
            <person name="Yang R."/>
            <person name="Briner A.E."/>
            <person name="Felis G.E."/>
            <person name="de Vos W.M."/>
            <person name="Barrangou R."/>
            <person name="Klaenhammer T.R."/>
            <person name="Caufield P.W."/>
            <person name="Cui Y."/>
            <person name="Zhang H."/>
            <person name="O'Toole P.W."/>
        </authorList>
    </citation>
    <scope>NUCLEOTIDE SEQUENCE [LARGE SCALE GENOMIC DNA]</scope>
    <source>
        <strain evidence="4 7">ATCC BAA-66</strain>
        <strain evidence="5 6">DSM 13344</strain>
    </source>
</reference>
<dbReference type="Gene3D" id="3.30.1340.20">
    <property type="entry name" value="3H domain"/>
    <property type="match status" value="1"/>
</dbReference>
<evidence type="ECO:0000313" key="5">
    <source>
        <dbReference type="EMBL" id="KRN31029.1"/>
    </source>
</evidence>
<dbReference type="Proteomes" id="UP000051751">
    <property type="component" value="Unassembled WGS sequence"/>
</dbReference>
<feature type="domain" description="Helix-turn-helix type 11" evidence="3">
    <location>
        <begin position="8"/>
        <end position="59"/>
    </location>
</feature>
<feature type="binding site" evidence="1">
    <location>
        <position position="144"/>
    </location>
    <ligand>
        <name>Ni(2+)</name>
        <dbReference type="ChEBI" id="CHEBI:49786"/>
    </ligand>
</feature>
<dbReference type="InterPro" id="IPR026043">
    <property type="entry name" value="NadR"/>
</dbReference>
<dbReference type="OrthoDB" id="9792661at2"/>
<keyword evidence="1" id="KW-0479">Metal-binding</keyword>
<dbReference type="AlphaFoldDB" id="A0A0R2FIK4"/>
<dbReference type="PANTHER" id="PTHR40068">
    <property type="entry name" value="TRANSCRIPTION REPRESSOR NIAR-RELATED"/>
    <property type="match status" value="1"/>
</dbReference>
<evidence type="ECO:0000256" key="1">
    <source>
        <dbReference type="PIRSR" id="PIRSR037847-1"/>
    </source>
</evidence>
<dbReference type="SUPFAM" id="SSF75500">
    <property type="entry name" value="Putative transcriptional regulator TM1602, C-terminal domain"/>
    <property type="match status" value="1"/>
</dbReference>
<dbReference type="STRING" id="81857.IV38_GL001544"/>
<dbReference type="Pfam" id="PF08279">
    <property type="entry name" value="HTH_11"/>
    <property type="match status" value="1"/>
</dbReference>
<feature type="binding site" evidence="1">
    <location>
        <position position="75"/>
    </location>
    <ligand>
        <name>Ni(2+)</name>
        <dbReference type="ChEBI" id="CHEBI:49786"/>
    </ligand>
</feature>
<name>A0A0R2FIK4_9LACO</name>
<evidence type="ECO:0000313" key="4">
    <source>
        <dbReference type="EMBL" id="KRN28094.1"/>
    </source>
</evidence>
<sequence length="169" mass="18499">MADNNKRRLELQNLLHASEAPITASHLAHRFGVSRQTIVGDIALLRASGEKIVPTPRGYEYAPAEQHVIKLVCRHFPDQTADEMSLVVNHGGTIKDVEIAHPLYGILVGQLNVSSLADVKSFVTKMQADDGHLLSELTNGIHTHTIMADTAAQIDEIRAALDQAGYLYQ</sequence>
<dbReference type="SUPFAM" id="SSF46785">
    <property type="entry name" value="Winged helix' DNA-binding domain"/>
    <property type="match status" value="1"/>
</dbReference>
<dbReference type="GO" id="GO:0046872">
    <property type="term" value="F:metal ion binding"/>
    <property type="evidence" value="ECO:0007669"/>
    <property type="project" value="UniProtKB-KW"/>
</dbReference>
<gene>
    <name evidence="4" type="ORF">IV38_GL001544</name>
    <name evidence="5" type="ORF">IV40_GL001671</name>
</gene>
<feature type="domain" description="3H" evidence="2">
    <location>
        <begin position="72"/>
        <end position="167"/>
    </location>
</feature>
<keyword evidence="1" id="KW-0533">Nickel</keyword>
<comment type="caution">
    <text evidence="4">The sequence shown here is derived from an EMBL/GenBank/DDBJ whole genome shotgun (WGS) entry which is preliminary data.</text>
</comment>
<evidence type="ECO:0008006" key="8">
    <source>
        <dbReference type="Google" id="ProtNLM"/>
    </source>
</evidence>
<dbReference type="Pfam" id="PF02829">
    <property type="entry name" value="3H"/>
    <property type="match status" value="1"/>
</dbReference>
<dbReference type="PANTHER" id="PTHR40068:SF1">
    <property type="entry name" value="TRANSCRIPTION REPRESSOR NIAR-RELATED"/>
    <property type="match status" value="1"/>
</dbReference>
<feature type="binding site" evidence="1">
    <location>
        <position position="83"/>
    </location>
    <ligand>
        <name>Ni(2+)</name>
        <dbReference type="ChEBI" id="CHEBI:49786"/>
    </ligand>
</feature>
<organism evidence="4 7">
    <name type="scientific">Lactobacillus selangorensis</name>
    <dbReference type="NCBI Taxonomy" id="81857"/>
    <lineage>
        <taxon>Bacteria</taxon>
        <taxon>Bacillati</taxon>
        <taxon>Bacillota</taxon>
        <taxon>Bacilli</taxon>
        <taxon>Lactobacillales</taxon>
        <taxon>Lactobacillaceae</taxon>
        <taxon>Lactobacillus</taxon>
    </lineage>
</organism>
<evidence type="ECO:0000313" key="6">
    <source>
        <dbReference type="Proteomes" id="UP000051645"/>
    </source>
</evidence>
<dbReference type="Gene3D" id="1.10.10.10">
    <property type="entry name" value="Winged helix-like DNA-binding domain superfamily/Winged helix DNA-binding domain"/>
    <property type="match status" value="1"/>
</dbReference>
<dbReference type="InterPro" id="IPR036388">
    <property type="entry name" value="WH-like_DNA-bd_sf"/>
</dbReference>
<feature type="binding site" evidence="1">
    <location>
        <position position="142"/>
    </location>
    <ligand>
        <name>Ni(2+)</name>
        <dbReference type="ChEBI" id="CHEBI:49786"/>
    </ligand>
</feature>
<protein>
    <recommendedName>
        <fullName evidence="8">Transcription repressor NadR</fullName>
    </recommendedName>
</protein>
<dbReference type="PIRSF" id="PIRSF037847">
    <property type="entry name" value="NiaR"/>
    <property type="match status" value="1"/>
</dbReference>
<dbReference type="Proteomes" id="UP000051645">
    <property type="component" value="Unassembled WGS sequence"/>
</dbReference>
<dbReference type="InterPro" id="IPR004173">
    <property type="entry name" value="3H_domain"/>
</dbReference>
<dbReference type="InterPro" id="IPR036390">
    <property type="entry name" value="WH_DNA-bd_sf"/>
</dbReference>
<dbReference type="InterPro" id="IPR013196">
    <property type="entry name" value="HTH_11"/>
</dbReference>
<dbReference type="InterPro" id="IPR035922">
    <property type="entry name" value="3H_dom_sf"/>
</dbReference>
<dbReference type="EMBL" id="JQAZ01000005">
    <property type="protein sequence ID" value="KRN31029.1"/>
    <property type="molecule type" value="Genomic_DNA"/>
</dbReference>
<evidence type="ECO:0000313" key="7">
    <source>
        <dbReference type="Proteomes" id="UP000051751"/>
    </source>
</evidence>
<proteinExistence type="predicted"/>
<dbReference type="EMBL" id="JQAT01000004">
    <property type="protein sequence ID" value="KRN28094.1"/>
    <property type="molecule type" value="Genomic_DNA"/>
</dbReference>
<evidence type="ECO:0000259" key="2">
    <source>
        <dbReference type="Pfam" id="PF02829"/>
    </source>
</evidence>